<dbReference type="FunFam" id="2.10.25.10:FF:000009">
    <property type="entry name" value="Low-density lipoprotein receptor isoform 1"/>
    <property type="match status" value="2"/>
</dbReference>
<feature type="disulfide bond" evidence="18">
    <location>
        <begin position="1511"/>
        <end position="1523"/>
    </location>
</feature>
<feature type="disulfide bond" evidence="18">
    <location>
        <begin position="2685"/>
        <end position="2703"/>
    </location>
</feature>
<feature type="repeat" description="LDL-receptor class B" evidence="19">
    <location>
        <begin position="2154"/>
        <end position="2197"/>
    </location>
</feature>
<proteinExistence type="inferred from homology"/>
<dbReference type="EMBL" id="CAJQZP010000212">
    <property type="protein sequence ID" value="CAG4946243.1"/>
    <property type="molecule type" value="Genomic_DNA"/>
</dbReference>
<dbReference type="GO" id="GO:0005509">
    <property type="term" value="F:calcium ion binding"/>
    <property type="evidence" value="ECO:0007669"/>
    <property type="project" value="InterPro"/>
</dbReference>
<feature type="disulfide bond" evidence="18">
    <location>
        <begin position="1530"/>
        <end position="1545"/>
    </location>
</feature>
<feature type="disulfide bond" evidence="18">
    <location>
        <begin position="2592"/>
        <end position="2604"/>
    </location>
</feature>
<evidence type="ECO:0000256" key="8">
    <source>
        <dbReference type="ARBA" id="ARBA00022737"/>
    </source>
</evidence>
<feature type="disulfide bond" evidence="18">
    <location>
        <begin position="1679"/>
        <end position="1691"/>
    </location>
</feature>
<evidence type="ECO:0000256" key="20">
    <source>
        <dbReference type="SAM" id="MobiDB-lite"/>
    </source>
</evidence>
<dbReference type="FunFam" id="4.10.400.10:FF:000108">
    <property type="entry name" value="Low-density lipoprotein receptor-related protein 2"/>
    <property type="match status" value="1"/>
</dbReference>
<dbReference type="FunFam" id="2.10.25.10:FF:000038">
    <property type="entry name" value="Fibrillin 2"/>
    <property type="match status" value="1"/>
</dbReference>
<feature type="repeat" description="LDL-receptor class B" evidence="19">
    <location>
        <begin position="659"/>
        <end position="704"/>
    </location>
</feature>
<dbReference type="SMART" id="SM00181">
    <property type="entry name" value="EGF"/>
    <property type="match status" value="16"/>
</dbReference>
<evidence type="ECO:0000256" key="10">
    <source>
        <dbReference type="ARBA" id="ARBA00022989"/>
    </source>
</evidence>
<dbReference type="Pfam" id="PF00057">
    <property type="entry name" value="Ldl_recept_a"/>
    <property type="match status" value="22"/>
</dbReference>
<dbReference type="FunFam" id="4.10.400.10:FF:000024">
    <property type="entry name" value="Low-density lipoprotein RecePtor related"/>
    <property type="match status" value="1"/>
</dbReference>
<feature type="disulfide bond" evidence="18">
    <location>
        <begin position="1636"/>
        <end position="1648"/>
    </location>
</feature>
<feature type="disulfide bond" evidence="18">
    <location>
        <begin position="2572"/>
        <end position="2587"/>
    </location>
</feature>
<feature type="disulfide bond" evidence="18">
    <location>
        <begin position="2599"/>
        <end position="2617"/>
    </location>
</feature>
<feature type="repeat" description="LDL-receptor class B" evidence="19">
    <location>
        <begin position="288"/>
        <end position="330"/>
    </location>
</feature>
<dbReference type="PROSITE" id="PS01187">
    <property type="entry name" value="EGF_CA"/>
    <property type="match status" value="3"/>
</dbReference>
<evidence type="ECO:0000256" key="1">
    <source>
        <dbReference type="ARBA" id="ARBA00004251"/>
    </source>
</evidence>
<dbReference type="SMART" id="SM00179">
    <property type="entry name" value="EGF_CA"/>
    <property type="match status" value="5"/>
</dbReference>
<dbReference type="InterPro" id="IPR000152">
    <property type="entry name" value="EGF-type_Asp/Asn_hydroxyl_site"/>
</dbReference>
<dbReference type="InterPro" id="IPR018097">
    <property type="entry name" value="EGF_Ca-bd_CS"/>
</dbReference>
<dbReference type="FunFam" id="4.10.400.10:FF:000005">
    <property type="entry name" value="low-density lipoprotein receptor-related protein 1B"/>
    <property type="match status" value="2"/>
</dbReference>
<evidence type="ECO:0000256" key="21">
    <source>
        <dbReference type="SAM" id="Phobius"/>
    </source>
</evidence>
<evidence type="ECO:0000256" key="18">
    <source>
        <dbReference type="PROSITE-ProRule" id="PRU00124"/>
    </source>
</evidence>
<comment type="caution">
    <text evidence="17">Lacks conserved residue(s) required for the propagation of feature annotation.</text>
</comment>
<feature type="disulfide bond" evidence="18">
    <location>
        <begin position="2553"/>
        <end position="2565"/>
    </location>
</feature>
<feature type="repeat" description="LDL-receptor class B" evidence="19">
    <location>
        <begin position="2995"/>
        <end position="3038"/>
    </location>
</feature>
<keyword evidence="14" id="KW-0168">Coated pit</keyword>
<comment type="caution">
    <text evidence="23">The sequence shown here is derived from an EMBL/GenBank/DDBJ whole genome shotgun (WGS) entry which is preliminary data.</text>
</comment>
<feature type="repeat" description="LDL-receptor class B" evidence="19">
    <location>
        <begin position="333"/>
        <end position="376"/>
    </location>
</feature>
<feature type="disulfide bond" evidence="18">
    <location>
        <begin position="1557"/>
        <end position="1575"/>
    </location>
</feature>
<evidence type="ECO:0000256" key="9">
    <source>
        <dbReference type="ARBA" id="ARBA00022837"/>
    </source>
</evidence>
<keyword evidence="9" id="KW-0106">Calcium</keyword>
<keyword evidence="13" id="KW-0675">Receptor</keyword>
<feature type="region of interest" description="Disordered" evidence="20">
    <location>
        <begin position="3349"/>
        <end position="3382"/>
    </location>
</feature>
<evidence type="ECO:0000313" key="23">
    <source>
        <dbReference type="EMBL" id="CAG4946243.1"/>
    </source>
</evidence>
<dbReference type="GO" id="GO:0005886">
    <property type="term" value="C:plasma membrane"/>
    <property type="evidence" value="ECO:0007669"/>
    <property type="project" value="UniProtKB-SubCell"/>
</dbReference>
<evidence type="ECO:0000256" key="19">
    <source>
        <dbReference type="PROSITE-ProRule" id="PRU00461"/>
    </source>
</evidence>
<feature type="disulfide bond" evidence="18">
    <location>
        <begin position="2742"/>
        <end position="2757"/>
    </location>
</feature>
<dbReference type="PROSITE" id="PS00010">
    <property type="entry name" value="ASX_HYDROXYL"/>
    <property type="match status" value="3"/>
</dbReference>
<dbReference type="InterPro" id="IPR000742">
    <property type="entry name" value="EGF"/>
</dbReference>
<feature type="disulfide bond" evidence="18">
    <location>
        <begin position="1470"/>
        <end position="1482"/>
    </location>
</feature>
<evidence type="ECO:0000256" key="17">
    <source>
        <dbReference type="PROSITE-ProRule" id="PRU00076"/>
    </source>
</evidence>
<keyword evidence="24" id="KW-1185">Reference proteome</keyword>
<dbReference type="FunFam" id="4.10.400.10:FF:000034">
    <property type="entry name" value="Low-density lipoprotein receptor-related protein 2"/>
    <property type="match status" value="1"/>
</dbReference>
<dbReference type="FunFam" id="4.10.400.10:FF:000062">
    <property type="entry name" value="Terribly reduced optic lobes, isoform AI"/>
    <property type="match status" value="1"/>
</dbReference>
<dbReference type="OrthoDB" id="21182at2759"/>
<dbReference type="PROSITE" id="PS51120">
    <property type="entry name" value="LDLRB"/>
    <property type="match status" value="13"/>
</dbReference>
<feature type="disulfide bond" evidence="18">
    <location>
        <begin position="1821"/>
        <end position="1839"/>
    </location>
</feature>
<dbReference type="PANTHER" id="PTHR22722:SF14">
    <property type="entry name" value="MEGALIN, ISOFORM A"/>
    <property type="match status" value="1"/>
</dbReference>
<feature type="disulfide bond" evidence="18">
    <location>
        <begin position="1550"/>
        <end position="1562"/>
    </location>
</feature>
<feature type="disulfide bond" evidence="18">
    <location>
        <begin position="1833"/>
        <end position="1848"/>
    </location>
</feature>
<dbReference type="InterPro" id="IPR026823">
    <property type="entry name" value="cEGF"/>
</dbReference>
<dbReference type="FunFam" id="4.10.400.10:FF:000155">
    <property type="entry name" value="Low-density lipoprotein receptor"/>
    <property type="match status" value="1"/>
</dbReference>
<dbReference type="Pfam" id="PF12662">
    <property type="entry name" value="cEGF"/>
    <property type="match status" value="1"/>
</dbReference>
<feature type="disulfide bond" evidence="18">
    <location>
        <begin position="1862"/>
        <end position="1880"/>
    </location>
</feature>
<dbReference type="FunFam" id="4.10.400.10:FF:000181">
    <property type="entry name" value="Low-density lipoprotein RecePtor related"/>
    <property type="match status" value="1"/>
</dbReference>
<evidence type="ECO:0000256" key="4">
    <source>
        <dbReference type="ARBA" id="ARBA00022536"/>
    </source>
</evidence>
<evidence type="ECO:0000256" key="16">
    <source>
        <dbReference type="ARBA" id="ARBA00037878"/>
    </source>
</evidence>
<dbReference type="InterPro" id="IPR049883">
    <property type="entry name" value="NOTCH1_EGF-like"/>
</dbReference>
<feature type="disulfide bond" evidence="18">
    <location>
        <begin position="2560"/>
        <end position="2578"/>
    </location>
</feature>
<comment type="subcellular location">
    <subcellularLocation>
        <location evidence="1">Cell membrane</location>
        <topology evidence="1">Single-pass type I membrane protein</topology>
    </subcellularLocation>
    <subcellularLocation>
        <location evidence="16">Membrane</location>
        <location evidence="16">Coated pit</location>
    </subcellularLocation>
</comment>
<feature type="repeat" description="LDL-receptor class B" evidence="19">
    <location>
        <begin position="1335"/>
        <end position="1376"/>
    </location>
</feature>
<feature type="disulfide bond" evidence="18">
    <location>
        <begin position="1643"/>
        <end position="1661"/>
    </location>
</feature>
<protein>
    <submittedName>
        <fullName evidence="23">(apollo) hypothetical protein</fullName>
    </submittedName>
</protein>
<evidence type="ECO:0000256" key="14">
    <source>
        <dbReference type="ARBA" id="ARBA00023176"/>
    </source>
</evidence>
<dbReference type="PROSITE" id="PS01186">
    <property type="entry name" value="EGF_2"/>
    <property type="match status" value="2"/>
</dbReference>
<feature type="repeat" description="LDL-receptor class B" evidence="19">
    <location>
        <begin position="3040"/>
        <end position="3083"/>
    </location>
</feature>
<feature type="disulfide bond" evidence="18">
    <location>
        <begin position="2611"/>
        <end position="2626"/>
    </location>
</feature>
<dbReference type="InterPro" id="IPR001881">
    <property type="entry name" value="EGF-like_Ca-bd_dom"/>
</dbReference>
<dbReference type="FunFam" id="2.120.10.30:FF:000035">
    <property type="entry name" value="Low-density lipoprotein receptor-related protein 2"/>
    <property type="match status" value="2"/>
</dbReference>
<feature type="repeat" description="LDL-receptor class B" evidence="19">
    <location>
        <begin position="2066"/>
        <end position="2107"/>
    </location>
</feature>
<feature type="disulfide bond" evidence="18">
    <location>
        <begin position="2433"/>
        <end position="2451"/>
    </location>
</feature>
<evidence type="ECO:0000313" key="24">
    <source>
        <dbReference type="Proteomes" id="UP000691718"/>
    </source>
</evidence>
<keyword evidence="7" id="KW-0732">Signal</keyword>
<dbReference type="InterPro" id="IPR000033">
    <property type="entry name" value="LDLR_classB_rpt"/>
</dbReference>
<keyword evidence="3" id="KW-1003">Cell membrane</keyword>
<feature type="repeat" description="LDL-receptor class B" evidence="19">
    <location>
        <begin position="973"/>
        <end position="1016"/>
    </location>
</feature>
<keyword evidence="4 17" id="KW-0245">EGF-like domain</keyword>
<organism evidence="23 24">
    <name type="scientific">Parnassius apollo</name>
    <name type="common">Apollo butterfly</name>
    <name type="synonym">Papilio apollo</name>
    <dbReference type="NCBI Taxonomy" id="110799"/>
    <lineage>
        <taxon>Eukaryota</taxon>
        <taxon>Metazoa</taxon>
        <taxon>Ecdysozoa</taxon>
        <taxon>Arthropoda</taxon>
        <taxon>Hexapoda</taxon>
        <taxon>Insecta</taxon>
        <taxon>Pterygota</taxon>
        <taxon>Neoptera</taxon>
        <taxon>Endopterygota</taxon>
        <taxon>Lepidoptera</taxon>
        <taxon>Glossata</taxon>
        <taxon>Ditrysia</taxon>
        <taxon>Papilionoidea</taxon>
        <taxon>Papilionidae</taxon>
        <taxon>Parnassiinae</taxon>
        <taxon>Parnassini</taxon>
        <taxon>Parnassius</taxon>
        <taxon>Parnassius</taxon>
    </lineage>
</organism>
<dbReference type="Proteomes" id="UP000691718">
    <property type="component" value="Unassembled WGS sequence"/>
</dbReference>
<dbReference type="SMART" id="SM00135">
    <property type="entry name" value="LY"/>
    <property type="match status" value="26"/>
</dbReference>
<feature type="disulfide bond" evidence="18">
    <location>
        <begin position="37"/>
        <end position="49"/>
    </location>
</feature>
<dbReference type="SMART" id="SM00192">
    <property type="entry name" value="LDLa"/>
    <property type="match status" value="23"/>
</dbReference>
<reference evidence="23" key="1">
    <citation type="submission" date="2021-04" db="EMBL/GenBank/DDBJ databases">
        <authorList>
            <person name="Tunstrom K."/>
        </authorList>
    </citation>
    <scope>NUCLEOTIDE SEQUENCE</scope>
</reference>
<feature type="disulfide bond" evidence="18">
    <location>
        <begin position="1686"/>
        <end position="1704"/>
    </location>
</feature>
<dbReference type="PANTHER" id="PTHR22722">
    <property type="entry name" value="LOW-DENSITY LIPOPROTEIN RECEPTOR-RELATED PROTEIN 2-RELATED"/>
    <property type="match status" value="1"/>
</dbReference>
<feature type="disulfide bond" evidence="18">
    <location>
        <begin position="2364"/>
        <end position="2379"/>
    </location>
</feature>
<sequence length="3394" mass="377116">MMSVARIYALYAVHRSAGTPDCEDLSDEPASCGAAACGPQQFRCDNGRCVYKAAVCDGHDDCGDGSDESARHACRPPPLRCPSGQWQCPGVTGRCVNLTQVCDNKFDCPNGADEGASCDFAECEHQSGLCSNGCKQTPNGPLCLCPIGEELDTDGFTCKDIDECDPPGICSQSCTNTKGSYFCSCVEGYQLNTDKHSCKANNHSSAFLIISNRHSILVADLNEQGLERVPINVENVVATASNMHTGTIFWSDMKLKKISRLDRGSEPQVIISTGLDLVEGLAYDWVGGNIYWLDSKLNTIEVAKEDGSSRTTLLSGNITQPRGMCLDPAPNARWLFWTDWGENPRIERVGMDGTQRSAIITTKIYWPNGLTLDTATQRVYFADSKLDFIDFCYYNGTGRQQVLAGSHYLLHPHSLTLFEDTLYWTDRQLNRVLSAHKFKGTNQTVVSHLISQPLSIHVHHPSLQPQYPSPCKVNTCEHLCLLSPNQTIQYTCMCKPGFKLLPDGKCIEEESAYLMVLKGSQVIDISTDGSGRAGQLSPVVGIQGGVQLDYDRQGHMLYWLQSITGDSNDDENCTVYSMPYGGGNKIEFFGQDTGIVGAPSVIAFDWLGRNLFMANRVASNIELIRVDGKVKYRTIVFANDGSKTSIARPRSMCLDPTEGKIYWSDEGGYGVPAKIGKVNMDGTNPVILVDVIERPEAVAIDVEKKIVYFSTQFPASINSVNTEGNDRKTILTEANAISYPKVIAVLDSRLYVLDPRHEKIIKADLPNGDNIKVILDNESDLKSLTIFQKRKMMHHHPCSLNNGGCEQICIPSEGGSRICSCSIGYRKENEVNCVPYKTFAVVSQLDLIRGYSLENSAEAMVPVTGQGHHILHVDVHFADNFIYWVEFNRGQWNGIFRIRPNGTELQHIVKDGIGSNGIRGLAVDWVAGNLYFTNVFPHENYVEMSWLDGSHRKVLIKTTMDAPRELAVNPLKRLLYWIDYGQYPRIGKAYLDGSNWQTVVSSGISNPRDLTIDMLTHDVYWVDSKLDQIQKISYNGGNRQLIRSNLPNPMGIAIHTGSVYWVDRNLQTIYKASKLPGNMSMPEKLRTNLPKLRDIVIFDINNQPTDDNNPCRKLGNGGCEQLCFSYPPDANKGYTHRCDCATGQISATNPKKCDVVDEYLVFTTRTEIRAVNLDPKSTGVPFKPIGNLTNVVGVEFDYADNKLFFTQIRPWARIAWMSSINPDASNIQNIITKNINPEGISYDWTQKKIYWTDSSNNSIYAMNLDGTELVMIARVERPRAIVVDPCNGTLYYTDWGRFGTSGKIYRTTMAGSLKKAIIDKDLSQPSGLTIDFDDYMLYWTDAVREKIERSKMDGSDREVLISATIYPFAITVFRNYIYWTDLQLRGVYRAEKHTGANMVEMVKRLEDSPRDIHIYSTSRQTCKKNPCLISNGGCAQSCHPAPNNSVECKCDDNTKLVNEGRMCVAKNITCDPSKFFCANGKCISRMWSCDGDDDCGDNSDEDKNYCAYHSCSPNEFRCNNGRCIFKSWKCDHENDCKDGSDEEGCIYPPCADGEFTCLNSRCIPMSQVCNGINDCKDNITSDETHERCPRNTTCPTNHLKCEKTNICVEPYWLCDGDNDCGDNSDEDPLHCAQRTCPQNSFRCPNHRCIPATWYCDGDDDCGDGADEPPEYCRSEGRTCFGDLFTCDNGNCIPRIYICDGDNDCLDNSDEDDRHQCNERKCDPETEYTCEENKFWNRAQCIPKKWVCDGDPDCIDGTDENSTIHHCSTPTPCSEDQFQCNNGRCINQGWVCDHDNDCGDGSDEGKHCNTQYKQCTDQEFKCQNFKCIRNHFRCDGEDDCGDHSDEVGCVKENKTCPAGQFKCNNDQCIDNRLVCNKVSDCSDDSDEPAHCNVDECAKLEINQCGHKCIDTLTGYYCDCNQGYKLLADGKACADINECLETPGVCSQYCSNTPGSYYCKCNEQYYERETDERTCKRKDNITAWVIFTNKYYVRNMSIDASQYNLVHQDLMNVVAIDFDIKEQKMYFADVSAKTIYRSDYSEPNPTKEVVIRHDSHGLEGIAIDWIGRKIYWLDRHSKNLDVAELDGTRRKTLKTGIADPRAIVAHPGTGYLYYTSWHLQAYIGKIGMDGSNFTAILNWEDDIAWPNALTIDYFTDRIYWADAHLDYIGSADLEGRHRHIVLSGTKVPHVFALSLFDDEIYWTDWNLKAISKANKHSGENLMVLRNTTHRPYDIHVVHPLRQLTYPNPCGTDNGGCSHLCLIAPPHASSYLNIEGYGEEGVTTYKCACPNQFYLARDMKTCIANCTDGQHRCNGRDEKCIPWFWKCDGEKDCMDGSDEPDTCPVRHCRAGSFQCKNTNCTPAATICDGTDDCGDGSDEAECAHECPLLEFKCKSSGRCILDSWKCDGDTDCKDNSDEDPAMCHNRPCNPDTEFSCKNGRCIPKLWMCDFDNDCGDDSDEPAYMCRQRNCTTGWRRCPGQSNYRCIPKWLFCDGKDDCRDGSDELPENCPTCNAETDFTCENKRCIPKQWLCDFTDDCGDGSDEAESVCQHKYRECSESEFKCGNGKCISSRWRCDHEDDCGDNTDESDCGGFKCKNGTFQCKSGHCIAAYFRCDGDRDCRDLSDEIGCPPRFPGGRYCPESRFQCANNLCVSQSDLCDGTDDCGDGSDETPAICTNFNCDTLRRFHCDNHRCVPRYQVCDGVDNCGDGSDENNMTLCAARARPCEPLSQFQCANRRCVPRTALCDLRDHCGDASDELGCHTDRTCDLRDKGGCEQFCTNITTVEGTAGGYICTCFPGYIIAAADSKKCVDVDECAAGTHHCSHLCNNLNGSYSCACREGFQLADNLSGVCKVTDDEVVLMFANGPVIRAFVQDKNEEFDVISSEKRIEAIDYDPQKEMVFWADSYEKTIKRSYMVNALDGQVKTGFAQDLNMKGNSKPTAIAVDYVGDNLYWTEADRTGSKPRGRVMVARTDGRYRRALVSAGIESPTSLALDPQMGRMFWADAGSAPKIEIAWMDGSKRRPIVSENIRHPTGLAIDHAMDHAIYWADTKLNTIEMMRHDGSNRKVILKGDMLKHPLSLDVFESSLYWVTRDTGELIKQDKFGRGVPFVISKDLVNPSAVKVYHPRRYNATASERAACARLPCSHLCLAVPAGRRCACPDQLQPPKRATHLLACDAAVEAERPLPRICPCENGGTCEEDGAGGVRCVCRAPLQPPVCAAQQAASRSAAAHVLLPTLLAVALAIAAAAAAFFVLRKRPFGKGVGLGSLASSQSVSFRAGSNVEFGGVGAGAGAGSGAVVGAGADAYALHEPRKGRDFSNPMYDAVTRAVAHGEPEPTLPGIYEVPEEVKERVGSAVLSPSSSATRDARAPAAAPRALDPAADTGADTARLVHRAPDC</sequence>
<dbReference type="FunFam" id="4.10.400.10:FF:000004">
    <property type="entry name" value="Low-density lipoprotein receptor-related protein 1"/>
    <property type="match status" value="1"/>
</dbReference>
<dbReference type="PROSITE" id="PS50026">
    <property type="entry name" value="EGF_3"/>
    <property type="match status" value="1"/>
</dbReference>
<feature type="disulfide bond" evidence="18">
    <location>
        <begin position="44"/>
        <end position="62"/>
    </location>
</feature>
<evidence type="ECO:0000256" key="13">
    <source>
        <dbReference type="ARBA" id="ARBA00023170"/>
    </source>
</evidence>
<dbReference type="GO" id="GO:0043235">
    <property type="term" value="C:receptor complex"/>
    <property type="evidence" value="ECO:0007669"/>
    <property type="project" value="TreeGrafter"/>
</dbReference>
<dbReference type="PROSITE" id="PS01209">
    <property type="entry name" value="LDLRA_1"/>
    <property type="match status" value="13"/>
</dbReference>
<keyword evidence="5" id="KW-0254">Endocytosis</keyword>
<evidence type="ECO:0000256" key="2">
    <source>
        <dbReference type="ARBA" id="ARBA00009939"/>
    </source>
</evidence>
<evidence type="ECO:0000256" key="11">
    <source>
        <dbReference type="ARBA" id="ARBA00023136"/>
    </source>
</evidence>
<dbReference type="Pfam" id="PF07645">
    <property type="entry name" value="EGF_CA"/>
    <property type="match status" value="1"/>
</dbReference>
<dbReference type="FunFam" id="2.120.10.30:FF:000241">
    <property type="entry name" value="Low-density lipoprotein receptor-related protein 6"/>
    <property type="match status" value="3"/>
</dbReference>
<dbReference type="InterPro" id="IPR023415">
    <property type="entry name" value="LDLR_class-A_CS"/>
</dbReference>
<evidence type="ECO:0000256" key="7">
    <source>
        <dbReference type="ARBA" id="ARBA00022729"/>
    </source>
</evidence>
<dbReference type="Pfam" id="PF00058">
    <property type="entry name" value="Ldl_recept_b"/>
    <property type="match status" value="9"/>
</dbReference>
<feature type="disulfide bond" evidence="18">
    <location>
        <begin position="2352"/>
        <end position="2370"/>
    </location>
</feature>
<keyword evidence="11 21" id="KW-0472">Membrane</keyword>
<keyword evidence="12 18" id="KW-1015">Disulfide bond</keyword>
<evidence type="ECO:0000256" key="5">
    <source>
        <dbReference type="ARBA" id="ARBA00022583"/>
    </source>
</evidence>
<feature type="repeat" description="LDL-receptor class B" evidence="19">
    <location>
        <begin position="928"/>
        <end position="972"/>
    </location>
</feature>
<dbReference type="FunFam" id="4.10.400.10:FF:000078">
    <property type="entry name" value="low-density lipoprotein receptor-related protein 2"/>
    <property type="match status" value="2"/>
</dbReference>
<gene>
    <name evidence="23" type="ORF">PAPOLLO_LOCUS3255</name>
</gene>
<keyword evidence="15" id="KW-0325">Glycoprotein</keyword>
<dbReference type="InterPro" id="IPR002172">
    <property type="entry name" value="LDrepeatLR_classA_rpt"/>
</dbReference>
<feature type="disulfide bond" evidence="18">
    <location>
        <begin position="1772"/>
        <end position="1784"/>
    </location>
</feature>
<keyword evidence="10 21" id="KW-1133">Transmembrane helix</keyword>
<dbReference type="CDD" id="cd00054">
    <property type="entry name" value="EGF_CA"/>
    <property type="match status" value="2"/>
</dbReference>
<dbReference type="InterPro" id="IPR056588">
    <property type="entry name" value="EGF_LRP2"/>
</dbReference>
<feature type="disulfide bond" evidence="18">
    <location>
        <begin position="2636"/>
        <end position="2648"/>
    </location>
</feature>
<feature type="domain" description="EGF-like" evidence="22">
    <location>
        <begin position="1891"/>
        <end position="1932"/>
    </location>
</feature>
<evidence type="ECO:0000256" key="6">
    <source>
        <dbReference type="ARBA" id="ARBA00022692"/>
    </source>
</evidence>
<dbReference type="Pfam" id="PF24468">
    <property type="entry name" value="EGF_LRP2"/>
    <property type="match status" value="1"/>
</dbReference>
<dbReference type="FunFam" id="4.10.400.10:FF:000132">
    <property type="entry name" value="Low-density lipoprotein receptor-related protein"/>
    <property type="match status" value="1"/>
</dbReference>
<feature type="compositionally biased region" description="Low complexity" evidence="20">
    <location>
        <begin position="3355"/>
        <end position="3379"/>
    </location>
</feature>
<name>A0A8S3W7Y5_PARAO</name>
<feature type="disulfide bond" evidence="18">
    <location>
        <begin position="1518"/>
        <end position="1536"/>
    </location>
</feature>
<feature type="disulfide bond" evidence="18">
    <location>
        <begin position="1814"/>
        <end position="1826"/>
    </location>
</feature>
<dbReference type="InterPro" id="IPR051221">
    <property type="entry name" value="LDLR-related"/>
</dbReference>
<dbReference type="Pfam" id="PF14670">
    <property type="entry name" value="FXa_inhibition"/>
    <property type="match status" value="1"/>
</dbReference>
<feature type="disulfide bond" evidence="18">
    <location>
        <begin position="2730"/>
        <end position="2748"/>
    </location>
</feature>
<feature type="disulfide bond" evidence="18">
    <location>
        <begin position="2517"/>
        <end position="2535"/>
    </location>
</feature>
<feature type="disulfide bond" evidence="18">
    <location>
        <begin position="1855"/>
        <end position="1867"/>
    </location>
</feature>
<evidence type="ECO:0000256" key="3">
    <source>
        <dbReference type="ARBA" id="ARBA00022475"/>
    </source>
</evidence>
<feature type="repeat" description="LDL-receptor class B" evidence="19">
    <location>
        <begin position="1017"/>
        <end position="1058"/>
    </location>
</feature>
<dbReference type="GO" id="GO:0006897">
    <property type="term" value="P:endocytosis"/>
    <property type="evidence" value="ECO:0007669"/>
    <property type="project" value="UniProtKB-KW"/>
</dbReference>
<evidence type="ECO:0000256" key="15">
    <source>
        <dbReference type="ARBA" id="ARBA00023180"/>
    </source>
</evidence>
<dbReference type="CDD" id="cd00112">
    <property type="entry name" value="LDLa"/>
    <property type="match status" value="21"/>
</dbReference>
<feature type="repeat" description="LDL-receptor class B" evidence="19">
    <location>
        <begin position="2946"/>
        <end position="2994"/>
    </location>
</feature>
<feature type="disulfide bond" evidence="18">
    <location>
        <begin position="1779"/>
        <end position="1797"/>
    </location>
</feature>
<feature type="disulfide bond" evidence="18">
    <location>
        <begin position="1477"/>
        <end position="1495"/>
    </location>
</feature>
<feature type="repeat" description="LDL-receptor class B" evidence="19">
    <location>
        <begin position="1247"/>
        <end position="1287"/>
    </location>
</feature>
<accession>A0A8S3W7Y5</accession>
<keyword evidence="8" id="KW-0677">Repeat</keyword>
<dbReference type="PROSITE" id="PS50068">
    <property type="entry name" value="LDLRA_2"/>
    <property type="match status" value="23"/>
</dbReference>
<keyword evidence="6 21" id="KW-0812">Transmembrane</keyword>
<feature type="disulfide bond" evidence="18">
    <location>
        <begin position="2643"/>
        <end position="2661"/>
    </location>
</feature>
<evidence type="ECO:0000259" key="22">
    <source>
        <dbReference type="PROSITE" id="PS50026"/>
    </source>
</evidence>
<feature type="disulfide bond" evidence="18">
    <location>
        <begin position="2345"/>
        <end position="2357"/>
    </location>
</feature>
<feature type="transmembrane region" description="Helical" evidence="21">
    <location>
        <begin position="3229"/>
        <end position="3251"/>
    </location>
</feature>
<dbReference type="FunFam" id="4.10.400.10:FF:000119">
    <property type="entry name" value="Suppressor of tumorigenicity 14 protein homolog"/>
    <property type="match status" value="1"/>
</dbReference>
<dbReference type="GO" id="GO:0005905">
    <property type="term" value="C:clathrin-coated pit"/>
    <property type="evidence" value="ECO:0007669"/>
    <property type="project" value="UniProtKB-KW"/>
</dbReference>
<evidence type="ECO:0000256" key="12">
    <source>
        <dbReference type="ARBA" id="ARBA00023157"/>
    </source>
</evidence>
<comment type="similarity">
    <text evidence="2">Belongs to the LDLR family.</text>
</comment>